<evidence type="ECO:0000259" key="1">
    <source>
        <dbReference type="Pfam" id="PF01261"/>
    </source>
</evidence>
<accession>A0A923LJH0</accession>
<dbReference type="AlphaFoldDB" id="A0A923LJH0"/>
<sequence>MYTSYNEACGKDCSDLMTDLKLCEKAGMDYIEIRLDMLRDFLKTGTLEELTDFFAKSRLKPHAINAVYLRQDFLKEDTGAADDPVMQDFLLACEAGKAIGSHYMIIVPPLDPSGVFTGNVQEAEKDCIHILKKLSEFARPYEMNLCFELVGLKKSCVRTIEAADRIVRAVDEDNVGFVFDSYNIYLCGKCNDFSKIREVQPEKIFAVHLMSADDVPEEEMGQDKRCFPGEGVVDTDAFLKTLGETGYNGMVSVETFRPQYWRQTPEWVIENAYRTVHEALKKNDCLSYL</sequence>
<dbReference type="InterPro" id="IPR013022">
    <property type="entry name" value="Xyl_isomerase-like_TIM-brl"/>
</dbReference>
<feature type="domain" description="Xylose isomerase-like TIM barrel" evidence="1">
    <location>
        <begin position="21"/>
        <end position="268"/>
    </location>
</feature>
<protein>
    <submittedName>
        <fullName evidence="2">Sugar phosphate isomerase/epimerase</fullName>
    </submittedName>
</protein>
<dbReference type="Pfam" id="PF01261">
    <property type="entry name" value="AP_endonuc_2"/>
    <property type="match status" value="1"/>
</dbReference>
<name>A0A923LJH0_9FIRM</name>
<dbReference type="Proteomes" id="UP000652477">
    <property type="component" value="Unassembled WGS sequence"/>
</dbReference>
<keyword evidence="2" id="KW-0413">Isomerase</keyword>
<dbReference type="PANTHER" id="PTHR12110:SF21">
    <property type="entry name" value="XYLOSE ISOMERASE-LIKE TIM BARREL DOMAIN-CONTAINING PROTEIN"/>
    <property type="match status" value="1"/>
</dbReference>
<reference evidence="2" key="1">
    <citation type="submission" date="2020-08" db="EMBL/GenBank/DDBJ databases">
        <title>Genome public.</title>
        <authorList>
            <person name="Liu C."/>
            <person name="Sun Q."/>
        </authorList>
    </citation>
    <scope>NUCLEOTIDE SEQUENCE</scope>
    <source>
        <strain evidence="2">NSJ-55</strain>
    </source>
</reference>
<organism evidence="2 3">
    <name type="scientific">Mediterraneibacter hominis</name>
    <dbReference type="NCBI Taxonomy" id="2763054"/>
    <lineage>
        <taxon>Bacteria</taxon>
        <taxon>Bacillati</taxon>
        <taxon>Bacillota</taxon>
        <taxon>Clostridia</taxon>
        <taxon>Lachnospirales</taxon>
        <taxon>Lachnospiraceae</taxon>
        <taxon>Mediterraneibacter</taxon>
    </lineage>
</organism>
<dbReference type="Gene3D" id="3.20.20.150">
    <property type="entry name" value="Divalent-metal-dependent TIM barrel enzymes"/>
    <property type="match status" value="1"/>
</dbReference>
<dbReference type="RefSeq" id="WP_186876075.1">
    <property type="nucleotide sequence ID" value="NZ_JACOPF010000002.1"/>
</dbReference>
<proteinExistence type="predicted"/>
<comment type="caution">
    <text evidence="2">The sequence shown here is derived from an EMBL/GenBank/DDBJ whole genome shotgun (WGS) entry which is preliminary data.</text>
</comment>
<dbReference type="InterPro" id="IPR050312">
    <property type="entry name" value="IolE/XylAMocC-like"/>
</dbReference>
<dbReference type="EMBL" id="JACOPF010000002">
    <property type="protein sequence ID" value="MBC5689405.1"/>
    <property type="molecule type" value="Genomic_DNA"/>
</dbReference>
<keyword evidence="3" id="KW-1185">Reference proteome</keyword>
<dbReference type="InterPro" id="IPR036237">
    <property type="entry name" value="Xyl_isomerase-like_sf"/>
</dbReference>
<dbReference type="SUPFAM" id="SSF51658">
    <property type="entry name" value="Xylose isomerase-like"/>
    <property type="match status" value="1"/>
</dbReference>
<evidence type="ECO:0000313" key="3">
    <source>
        <dbReference type="Proteomes" id="UP000652477"/>
    </source>
</evidence>
<evidence type="ECO:0000313" key="2">
    <source>
        <dbReference type="EMBL" id="MBC5689405.1"/>
    </source>
</evidence>
<dbReference type="PANTHER" id="PTHR12110">
    <property type="entry name" value="HYDROXYPYRUVATE ISOMERASE"/>
    <property type="match status" value="1"/>
</dbReference>
<dbReference type="GO" id="GO:0016853">
    <property type="term" value="F:isomerase activity"/>
    <property type="evidence" value="ECO:0007669"/>
    <property type="project" value="UniProtKB-KW"/>
</dbReference>
<gene>
    <name evidence="2" type="ORF">H8S37_10800</name>
</gene>